<protein>
    <submittedName>
        <fullName evidence="1">Uncharacterized protein</fullName>
    </submittedName>
</protein>
<reference evidence="1 2" key="1">
    <citation type="submission" date="2010-07" db="EMBL/GenBank/DDBJ databases">
        <title>The complete genome of Methanosalsum zhilinae DSM 4017.</title>
        <authorList>
            <consortium name="US DOE Joint Genome Institute (JGI-PGF)"/>
            <person name="Lucas S."/>
            <person name="Copeland A."/>
            <person name="Lapidus A."/>
            <person name="Glavina del Rio T."/>
            <person name="Dalin E."/>
            <person name="Tice H."/>
            <person name="Bruce D."/>
            <person name="Goodwin L."/>
            <person name="Pitluck S."/>
            <person name="Kyrpides N."/>
            <person name="Mavromatis K."/>
            <person name="Ovchinnikova G."/>
            <person name="Daligault H."/>
            <person name="Detter J.C."/>
            <person name="Han C."/>
            <person name="Tapia R."/>
            <person name="Larimer F."/>
            <person name="Land M."/>
            <person name="Hauser L."/>
            <person name="Markowitz V."/>
            <person name="Cheng J.-F."/>
            <person name="Hugenholtz P."/>
            <person name="Woyke T."/>
            <person name="Wu D."/>
            <person name="Spring S."/>
            <person name="Schueler E."/>
            <person name="Brambilla E."/>
            <person name="Klenk H.-P."/>
            <person name="Eisen J.A."/>
        </authorList>
    </citation>
    <scope>NUCLEOTIDE SEQUENCE [LARGE SCALE GENOMIC DNA]</scope>
    <source>
        <strain evidence="2">DSM 4017 / NBRC 107636 / OCM 62 / WeN5</strain>
    </source>
</reference>
<dbReference type="EMBL" id="CP002101">
    <property type="protein sequence ID" value="AEH61271.1"/>
    <property type="molecule type" value="Genomic_DNA"/>
</dbReference>
<organism evidence="1 2">
    <name type="scientific">Methanosalsum zhilinae (strain DSM 4017 / NBRC 107636 / OCM 62 / WeN5)</name>
    <name type="common">Methanohalophilus zhilinae</name>
    <dbReference type="NCBI Taxonomy" id="679901"/>
    <lineage>
        <taxon>Archaea</taxon>
        <taxon>Methanobacteriati</taxon>
        <taxon>Methanobacteriota</taxon>
        <taxon>Stenosarchaea group</taxon>
        <taxon>Methanomicrobia</taxon>
        <taxon>Methanosarcinales</taxon>
        <taxon>Methanosarcinaceae</taxon>
        <taxon>Methanosalsum</taxon>
    </lineage>
</organism>
<dbReference type="Proteomes" id="UP000006622">
    <property type="component" value="Chromosome"/>
</dbReference>
<dbReference type="KEGG" id="mzh:Mzhil_1427"/>
<dbReference type="RefSeq" id="WP_013898708.1">
    <property type="nucleotide sequence ID" value="NC_015676.1"/>
</dbReference>
<sequence length="110" mass="12839">MFKKRLLWLSRHEPDSLQKKELQRILGNYELIMHPDPVETGAQVVNQMKIVGADDVFVVLPNHLLEDLIKLGIKPIKAHMSRLTDSNGSISFVHEYFYRVHYMKIVKEVL</sequence>
<keyword evidence="2" id="KW-1185">Reference proteome</keyword>
<proteinExistence type="predicted"/>
<gene>
    <name evidence="1" type="ordered locus">Mzhil_1427</name>
</gene>
<evidence type="ECO:0000313" key="1">
    <source>
        <dbReference type="EMBL" id="AEH61271.1"/>
    </source>
</evidence>
<name>F7XNS0_METZD</name>
<dbReference type="AlphaFoldDB" id="F7XNS0"/>
<evidence type="ECO:0000313" key="2">
    <source>
        <dbReference type="Proteomes" id="UP000006622"/>
    </source>
</evidence>
<dbReference type="HOGENOM" id="CLU_2165318_0_0_2"/>
<dbReference type="GeneID" id="10823064"/>
<accession>F7XNS0</accession>